<protein>
    <submittedName>
        <fullName evidence="1">Uncharacterized protein</fullName>
    </submittedName>
</protein>
<accession>A0ABQ9YI86</accession>
<dbReference type="Proteomes" id="UP001281761">
    <property type="component" value="Unassembled WGS sequence"/>
</dbReference>
<evidence type="ECO:0000313" key="1">
    <source>
        <dbReference type="EMBL" id="KAK2963464.1"/>
    </source>
</evidence>
<proteinExistence type="predicted"/>
<sequence>MEEEKVALNTANDACLNPSPESHSTVNGLHNSFLNSVPNTDLTFEDKSTIYCSFVALVKDNYHFDDALQDKATQFLKSLEPKWDQVDLADKLVTDLVPSSTRSHSGFISTTVQPHTLQISGHETIIDNLFSIINQFVYLAHPSYLKMLNITSAVDSWNHCEMIFQKVVIPSSQFVMLLLSNRDFLESSLTDSLMNLLGVLLRMGPFHRPTLEFLLDSPCVMVFSSRLSLVEVCPSLWETLIQINDSLEEWKKPGPEEVQSGKQMIRALIAEGFENTIEQVLMHAMDANSLQSHHAYFCVLSSKVKCFICVGGFAIVKEKYPFDNVLQARAAKFLKSLEPKWNTHGVQSNLMTDLTPSSAGSPSDFVESILPLLSSPHSTLIAAALSLLNTMLLHTPYPIRYSLMQSDLIRNVLSTIQPQKLPIAGNKTLIHHLSETITFNVRLAHVDYLARLRFEAAVNTRGYREMIFQTVVLPSSQFVQFLIQNRRLFHGESVDSFMTLLHSLFHMGATHRPTMDFVLASPIVMALTSCLSSVEDDYHLEHTLRNIEHSLKQWKRESSEADQSGKRMMKALFSEGFEDTLELMVEFKTSLDLI</sequence>
<keyword evidence="2" id="KW-1185">Reference proteome</keyword>
<organism evidence="1 2">
    <name type="scientific">Blattamonas nauphoetae</name>
    <dbReference type="NCBI Taxonomy" id="2049346"/>
    <lineage>
        <taxon>Eukaryota</taxon>
        <taxon>Metamonada</taxon>
        <taxon>Preaxostyla</taxon>
        <taxon>Oxymonadida</taxon>
        <taxon>Blattamonas</taxon>
    </lineage>
</organism>
<gene>
    <name evidence="1" type="ORF">BLNAU_1506</name>
</gene>
<name>A0ABQ9YI86_9EUKA</name>
<reference evidence="1 2" key="1">
    <citation type="journal article" date="2022" name="bioRxiv">
        <title>Genomics of Preaxostyla Flagellates Illuminates Evolutionary Transitions and the Path Towards Mitochondrial Loss.</title>
        <authorList>
            <person name="Novak L.V.F."/>
            <person name="Treitli S.C."/>
            <person name="Pyrih J."/>
            <person name="Halakuc P."/>
            <person name="Pipaliya S.V."/>
            <person name="Vacek V."/>
            <person name="Brzon O."/>
            <person name="Soukal P."/>
            <person name="Eme L."/>
            <person name="Dacks J.B."/>
            <person name="Karnkowska A."/>
            <person name="Elias M."/>
            <person name="Hampl V."/>
        </authorList>
    </citation>
    <scope>NUCLEOTIDE SEQUENCE [LARGE SCALE GENOMIC DNA]</scope>
    <source>
        <strain evidence="1">NAU3</strain>
        <tissue evidence="1">Gut</tissue>
    </source>
</reference>
<evidence type="ECO:0000313" key="2">
    <source>
        <dbReference type="Proteomes" id="UP001281761"/>
    </source>
</evidence>
<comment type="caution">
    <text evidence="1">The sequence shown here is derived from an EMBL/GenBank/DDBJ whole genome shotgun (WGS) entry which is preliminary data.</text>
</comment>
<dbReference type="EMBL" id="JARBJD010000006">
    <property type="protein sequence ID" value="KAK2963464.1"/>
    <property type="molecule type" value="Genomic_DNA"/>
</dbReference>